<proteinExistence type="predicted"/>
<sequence length="463" mass="51756">MSPRNTSQYSVAQMQRHNAQPVISETIWSGMGVERPAEDSRHSSRTTETGASMREDQKLYCMHSTDCDTGSEPREAISHLFGRNKACTRRIPNHVWVYYCRKHYQRSRYQEAEKFPRTQIELFKRQVLRLQDWSEKNSKLREGDYIRSWTLSLRKREQNRIEYDGDYVADTAAATVPDWLFPYLGPGHTTEVISSLTDRLHQQIMNGGLAQVPEIEFLPDIIEVSSGSAGTKSARANGRRRSRMPSRSSGFSNRTTKRKRPKSRDLSGSEAAAYQDGRGESEIYHLQQHHRHHCTAEDTDNLVSPPSNRARLVQVLPFYGPTQSSSTQLPPIRSVLFDGELLAPLQATCVPTDPSSGVQLLDGCLDRSSHHGDGPAPSSNSYYLGQSVSPGGGSGLRWDGYELSPQSARIDRVYALSNGGELGYHQGAPPQQTQQRRPALPPVADRLILRSHCGGASLRLGGR</sequence>
<dbReference type="AlphaFoldDB" id="A0A167XKX5"/>
<organism evidence="2 3">
    <name type="scientific">Akanthomyces lecanii RCEF 1005</name>
    <dbReference type="NCBI Taxonomy" id="1081108"/>
    <lineage>
        <taxon>Eukaryota</taxon>
        <taxon>Fungi</taxon>
        <taxon>Dikarya</taxon>
        <taxon>Ascomycota</taxon>
        <taxon>Pezizomycotina</taxon>
        <taxon>Sordariomycetes</taxon>
        <taxon>Hypocreomycetidae</taxon>
        <taxon>Hypocreales</taxon>
        <taxon>Cordycipitaceae</taxon>
        <taxon>Akanthomyces</taxon>
        <taxon>Cordyceps confragosa</taxon>
    </lineage>
</organism>
<evidence type="ECO:0008006" key="4">
    <source>
        <dbReference type="Google" id="ProtNLM"/>
    </source>
</evidence>
<name>A0A167XKX5_CORDF</name>
<feature type="compositionally biased region" description="Basic and acidic residues" evidence="1">
    <location>
        <begin position="364"/>
        <end position="373"/>
    </location>
</feature>
<feature type="region of interest" description="Disordered" evidence="1">
    <location>
        <begin position="362"/>
        <end position="386"/>
    </location>
</feature>
<dbReference type="EMBL" id="AZHF01000014">
    <property type="protein sequence ID" value="OAA65103.1"/>
    <property type="molecule type" value="Genomic_DNA"/>
</dbReference>
<evidence type="ECO:0000313" key="3">
    <source>
        <dbReference type="Proteomes" id="UP000076881"/>
    </source>
</evidence>
<feature type="compositionally biased region" description="Polar residues" evidence="1">
    <location>
        <begin position="377"/>
        <end position="386"/>
    </location>
</feature>
<evidence type="ECO:0000313" key="2">
    <source>
        <dbReference type="EMBL" id="OAA65103.1"/>
    </source>
</evidence>
<feature type="region of interest" description="Disordered" evidence="1">
    <location>
        <begin position="32"/>
        <end position="52"/>
    </location>
</feature>
<keyword evidence="3" id="KW-1185">Reference proteome</keyword>
<reference evidence="2 3" key="1">
    <citation type="journal article" date="2016" name="Genome Biol. Evol.">
        <title>Divergent and convergent evolution of fungal pathogenicity.</title>
        <authorList>
            <person name="Shang Y."/>
            <person name="Xiao G."/>
            <person name="Zheng P."/>
            <person name="Cen K."/>
            <person name="Zhan S."/>
            <person name="Wang C."/>
        </authorList>
    </citation>
    <scope>NUCLEOTIDE SEQUENCE [LARGE SCALE GENOMIC DNA]</scope>
    <source>
        <strain evidence="2 3">RCEF 1005</strain>
    </source>
</reference>
<evidence type="ECO:0000256" key="1">
    <source>
        <dbReference type="SAM" id="MobiDB-lite"/>
    </source>
</evidence>
<accession>A0A167XKX5</accession>
<dbReference type="Proteomes" id="UP000076881">
    <property type="component" value="Unassembled WGS sequence"/>
</dbReference>
<dbReference type="OrthoDB" id="4161595at2759"/>
<comment type="caution">
    <text evidence="2">The sequence shown here is derived from an EMBL/GenBank/DDBJ whole genome shotgun (WGS) entry which is preliminary data.</text>
</comment>
<protein>
    <recommendedName>
        <fullName evidence="4">ORP1 like protein</fullName>
    </recommendedName>
</protein>
<feature type="region of interest" description="Disordered" evidence="1">
    <location>
        <begin position="228"/>
        <end position="274"/>
    </location>
</feature>
<gene>
    <name evidence="2" type="ORF">LEL_10550</name>
</gene>
<dbReference type="STRING" id="1081108.A0A167XKX5"/>